<protein>
    <submittedName>
        <fullName evidence="2">Uncharacterized protein</fullName>
    </submittedName>
</protein>
<feature type="compositionally biased region" description="Acidic residues" evidence="1">
    <location>
        <begin position="554"/>
        <end position="621"/>
    </location>
</feature>
<reference evidence="3" key="2">
    <citation type="journal article" date="2020" name="Data Brief">
        <title>Transcriptome dataset of Babesia bovis life stages within vertebrate and invertebrate hosts.</title>
        <authorList>
            <person name="Ueti M.W."/>
            <person name="Johnson W.C."/>
            <person name="Kappmeyer L.S."/>
            <person name="Herndon D.R."/>
            <person name="Mousel M.R."/>
            <person name="Reif K.E."/>
            <person name="Taus N.S."/>
            <person name="Ifeonu O.O."/>
            <person name="Silva J.C."/>
            <person name="Suarez C.E."/>
            <person name="Brayton K.A."/>
        </authorList>
    </citation>
    <scope>NUCLEOTIDE SEQUENCE [LARGE SCALE GENOMIC DNA]</scope>
</reference>
<sequence>MLDPKGTSSQRHFTGLRLSSYLLLKTRHIPEFLNIYFTAGSNLFVLLSRYHRASKSDMRDMANSVIQLLVNIFQLDDVDGVSDNFKAQQNPLINDVTIYTDINRLIGDSSVYQHPIESSAKPNTQKLYKQANIEDIHGTNATKQITIKPSLNGKTVMEYMVAIADAMDYTTKSSNVYQHLYKALLHRSENITEVYENLESLIIDMDVENEERKFYWILNMLQFCLNASNKHERFKLLQRFLTTTLLCVSDVVENGQHLKATISRFIHNDQELRILYISDKPVNDSHSSTSKTNNTGLELQDNRSTKLKSLFKQLVALCLTSISRHLQHVLDRKTEDAKSSNLKDVETNELLTSIEIVYTSLEIVSKVKHVRSIMYDNQSSIPVIELAAKAPQKRRETEKHVPSEIDNLSARLMENGIRMKKLAVNTSNMMLITLCSEALGLLLSILSWSTYYMDKISSSSLGGGESQPLIVIDKIDVILPFAKSFAEAISTKKVTEESVLTSLLSSVLLDTLLIDDNSTVLELLHSITKWLWKMSSRLATREMCEDILQHSLIEDDFSEQSDDDMEDDSPSESDSETEVGVDDSEEDSTESGDSSEDEDKDSDLEDATSGDDEDEDTEQPDEMPVTKKQKMDTSTKLLGDESDLELSGVDALEELLKDEEGNLESLRMARMLQSTGINFSKESFNSMMRNLDLLRSCIPAFTLDEWYVRMVLRLYSSYERSISIRASKTPNDPMYSMLADYTSRIKKVLLEAMQQIASMMRSHQHAVKGGPNSKKPKLADSVEILDNLINLTLQAVRSQRMNIAKECRQVAVAAFVFCVHVESILNGGNVAVQSMMVLLTAICAACMFKNTKFGTNFFVQLSQRHPSAFNRINILKLALESKVSFVQSELLSICSVVVTAANKEEPLKPAKLCRRKCGRILDKILDDGGILKENAIPKQHLVSFITDNIYISTVQTLPDVLALLKANSEAVITSNVANESGKRPMKNRGISPQLTKAMGRLISNIVRCTTVDTKGRKHLENIKSALQDLLDTLSSSQGKNKQNKALMAAMTQLCRALDE</sequence>
<feature type="region of interest" description="Disordered" evidence="1">
    <location>
        <begin position="553"/>
        <end position="642"/>
    </location>
</feature>
<evidence type="ECO:0000313" key="3">
    <source>
        <dbReference type="Proteomes" id="UP000002173"/>
    </source>
</evidence>
<reference evidence="2 3" key="1">
    <citation type="journal article" date="2007" name="PLoS Pathog.">
        <title>Genome sequence of Babesia bovis and comparative analysis of apicomplexan hemoprotozoa.</title>
        <authorList>
            <person name="Brayton K.A."/>
            <person name="Lau A.O.T."/>
            <person name="Herndon D.R."/>
            <person name="Hannick L."/>
            <person name="Kappmeyer L.S."/>
            <person name="Berens S.J."/>
            <person name="Bidwell S.L."/>
            <person name="Brown W.C."/>
            <person name="Crabtree J."/>
            <person name="Fadrosh D."/>
            <person name="Feldblum T."/>
            <person name="Forberger H.A."/>
            <person name="Haas B.J."/>
            <person name="Howell J.M."/>
            <person name="Khouri H."/>
            <person name="Koo H."/>
            <person name="Mann D.J."/>
            <person name="Norimine J."/>
            <person name="Paulsen I.T."/>
            <person name="Radune D."/>
            <person name="Ren Q."/>
            <person name="Smith R.K. Jr."/>
            <person name="Suarez C.E."/>
            <person name="White O."/>
            <person name="Wortman J.R."/>
            <person name="Knowles D.P. Jr."/>
            <person name="McElwain T.F."/>
            <person name="Nene V.M."/>
        </authorList>
    </citation>
    <scope>NUCLEOTIDE SEQUENCE [LARGE SCALE GENOMIC DNA]</scope>
    <source>
        <strain evidence="2">T2Bo</strain>
    </source>
</reference>
<dbReference type="GeneID" id="5478895"/>
<gene>
    <name evidence="2" type="ORF">BBOV_IV007370</name>
</gene>
<dbReference type="EMBL" id="AAXT01000002">
    <property type="protein sequence ID" value="EDO07093.1"/>
    <property type="molecule type" value="Genomic_DNA"/>
</dbReference>
<comment type="caution">
    <text evidence="2">The sequence shown here is derived from an EMBL/GenBank/DDBJ whole genome shotgun (WGS) entry which is preliminary data.</text>
</comment>
<organism evidence="2 3">
    <name type="scientific">Babesia bovis</name>
    <dbReference type="NCBI Taxonomy" id="5865"/>
    <lineage>
        <taxon>Eukaryota</taxon>
        <taxon>Sar</taxon>
        <taxon>Alveolata</taxon>
        <taxon>Apicomplexa</taxon>
        <taxon>Aconoidasida</taxon>
        <taxon>Piroplasmida</taxon>
        <taxon>Babesiidae</taxon>
        <taxon>Babesia</taxon>
    </lineage>
</organism>
<dbReference type="VEuPathDB" id="PiroplasmaDB:BBOV_IV007370"/>
<evidence type="ECO:0000313" key="2">
    <source>
        <dbReference type="EMBL" id="EDO07093.1"/>
    </source>
</evidence>
<proteinExistence type="predicted"/>
<keyword evidence="3" id="KW-1185">Reference proteome</keyword>
<evidence type="ECO:0000256" key="1">
    <source>
        <dbReference type="SAM" id="MobiDB-lite"/>
    </source>
</evidence>
<dbReference type="InParanoid" id="A7ARC4"/>
<dbReference type="AlphaFoldDB" id="A7ARC4"/>
<dbReference type="OMA" id="AFNRINI"/>
<dbReference type="Proteomes" id="UP000002173">
    <property type="component" value="Unassembled WGS sequence"/>
</dbReference>
<accession>A7ARC4</accession>
<dbReference type="KEGG" id="bbo:BBOV_IV007370"/>
<name>A7ARC4_BABBO</name>
<reference evidence="3" key="3">
    <citation type="journal article" date="2021" name="Int. J. Parasitol.">
        <title>Comparative analysis of gene expression between Babesia bovis blood stages and kinetes allowed by improved genome annotation.</title>
        <authorList>
            <person name="Ueti M.W."/>
            <person name="Johnson W.C."/>
            <person name="Kappmeyer L.S."/>
            <person name="Herndon D.R."/>
            <person name="Mousel M.R."/>
            <person name="Reif K.E."/>
            <person name="Taus N.S."/>
            <person name="Ifeonu O.O."/>
            <person name="Silva J.C."/>
            <person name="Suarez C.E."/>
            <person name="Brayton K.A."/>
        </authorList>
    </citation>
    <scope>NUCLEOTIDE SEQUENCE [LARGE SCALE GENOMIC DNA]</scope>
</reference>